<name>A0ABV9KHX3_9RHOB</name>
<accession>A0ABV9KHX3</accession>
<sequence>MNNSDAFAYCFDEELVRSVLPDWPADLSLLLCLKADGTCRTVIFHVEEGSRALRRAAAAMDLPTRSFPVAPEVKGWPTRVVRFSEEQDMLTIVAGVSGLAEKARIYAQEYQADKDAAKAPKAVTEGAEAPPLKDKIQAGPTRRLNLGLAKADIAEKVRRMAAEVPPPPSAPQMPAGFLPGGAQRECQFGAGHIGIAGGYVRIVLSPDRVTVHTGPEVVTEIGFSADFWRFYLPRSALRGWVPGKAAVLDVPIESFPEALRRAFEGRLYHVEATITSEGVFLAPGGPVATEEVRTEPVPQPVIRSRRRWLTPLRAAAAACVVAGTAAAAVNMVPFGPVGTLERILASNSE</sequence>
<protein>
    <submittedName>
        <fullName evidence="1">Uncharacterized protein</fullName>
    </submittedName>
</protein>
<comment type="caution">
    <text evidence="1">The sequence shown here is derived from an EMBL/GenBank/DDBJ whole genome shotgun (WGS) entry which is preliminary data.</text>
</comment>
<reference evidence="2" key="1">
    <citation type="journal article" date="2019" name="Int. J. Syst. Evol. Microbiol.">
        <title>The Global Catalogue of Microorganisms (GCM) 10K type strain sequencing project: providing services to taxonomists for standard genome sequencing and annotation.</title>
        <authorList>
            <consortium name="The Broad Institute Genomics Platform"/>
            <consortium name="The Broad Institute Genome Sequencing Center for Infectious Disease"/>
            <person name="Wu L."/>
            <person name="Ma J."/>
        </authorList>
    </citation>
    <scope>NUCLEOTIDE SEQUENCE [LARGE SCALE GENOMIC DNA]</scope>
    <source>
        <strain evidence="2">CGMCC 4.7283</strain>
    </source>
</reference>
<evidence type="ECO:0000313" key="1">
    <source>
        <dbReference type="EMBL" id="MFC4669549.1"/>
    </source>
</evidence>
<keyword evidence="2" id="KW-1185">Reference proteome</keyword>
<dbReference type="EMBL" id="JBHSGI010000015">
    <property type="protein sequence ID" value="MFC4669549.1"/>
    <property type="molecule type" value="Genomic_DNA"/>
</dbReference>
<dbReference type="Proteomes" id="UP001595973">
    <property type="component" value="Unassembled WGS sequence"/>
</dbReference>
<proteinExistence type="predicted"/>
<gene>
    <name evidence="1" type="ORF">ACFO5X_13385</name>
</gene>
<dbReference type="RefSeq" id="WP_380717978.1">
    <property type="nucleotide sequence ID" value="NZ_JBHSGI010000015.1"/>
</dbReference>
<organism evidence="1 2">
    <name type="scientific">Seohaeicola nanhaiensis</name>
    <dbReference type="NCBI Taxonomy" id="1387282"/>
    <lineage>
        <taxon>Bacteria</taxon>
        <taxon>Pseudomonadati</taxon>
        <taxon>Pseudomonadota</taxon>
        <taxon>Alphaproteobacteria</taxon>
        <taxon>Rhodobacterales</taxon>
        <taxon>Roseobacteraceae</taxon>
        <taxon>Seohaeicola</taxon>
    </lineage>
</organism>
<evidence type="ECO:0000313" key="2">
    <source>
        <dbReference type="Proteomes" id="UP001595973"/>
    </source>
</evidence>